<dbReference type="EMBL" id="DF974789">
    <property type="protein sequence ID" value="GAU50513.1"/>
    <property type="molecule type" value="Genomic_DNA"/>
</dbReference>
<evidence type="ECO:0000313" key="1">
    <source>
        <dbReference type="EMBL" id="GAU50513.1"/>
    </source>
</evidence>
<sequence length="98" mass="10763">MSNIDRDHTLKGIVVLMHKSVLNHDVVDDIAEGDIVPPSFLDNSIALKLISASKADDGWRRSSDNPVVVGSGVQLTSRRQQNFGQPPSTTTTIIYNKY</sequence>
<organism evidence="1 2">
    <name type="scientific">Trifolium subterraneum</name>
    <name type="common">Subterranean clover</name>
    <dbReference type="NCBI Taxonomy" id="3900"/>
    <lineage>
        <taxon>Eukaryota</taxon>
        <taxon>Viridiplantae</taxon>
        <taxon>Streptophyta</taxon>
        <taxon>Embryophyta</taxon>
        <taxon>Tracheophyta</taxon>
        <taxon>Spermatophyta</taxon>
        <taxon>Magnoliopsida</taxon>
        <taxon>eudicotyledons</taxon>
        <taxon>Gunneridae</taxon>
        <taxon>Pentapetalae</taxon>
        <taxon>rosids</taxon>
        <taxon>fabids</taxon>
        <taxon>Fabales</taxon>
        <taxon>Fabaceae</taxon>
        <taxon>Papilionoideae</taxon>
        <taxon>50 kb inversion clade</taxon>
        <taxon>NPAAA clade</taxon>
        <taxon>Hologalegina</taxon>
        <taxon>IRL clade</taxon>
        <taxon>Trifolieae</taxon>
        <taxon>Trifolium</taxon>
    </lineage>
</organism>
<name>A0A2Z6P734_TRISU</name>
<protein>
    <submittedName>
        <fullName evidence="1">Uncharacterized protein</fullName>
    </submittedName>
</protein>
<accession>A0A2Z6P734</accession>
<dbReference type="AlphaFoldDB" id="A0A2Z6P734"/>
<evidence type="ECO:0000313" key="2">
    <source>
        <dbReference type="Proteomes" id="UP000242715"/>
    </source>
</evidence>
<proteinExistence type="predicted"/>
<reference evidence="2" key="1">
    <citation type="journal article" date="2017" name="Front. Plant Sci.">
        <title>Climate Clever Clovers: New Paradigm to Reduce the Environmental Footprint of Ruminants by Breeding Low Methanogenic Forages Utilizing Haplotype Variation.</title>
        <authorList>
            <person name="Kaur P."/>
            <person name="Appels R."/>
            <person name="Bayer P.E."/>
            <person name="Keeble-Gagnere G."/>
            <person name="Wang J."/>
            <person name="Hirakawa H."/>
            <person name="Shirasawa K."/>
            <person name="Vercoe P."/>
            <person name="Stefanova K."/>
            <person name="Durmic Z."/>
            <person name="Nichols P."/>
            <person name="Revell C."/>
            <person name="Isobe S.N."/>
            <person name="Edwards D."/>
            <person name="Erskine W."/>
        </authorList>
    </citation>
    <scope>NUCLEOTIDE SEQUENCE [LARGE SCALE GENOMIC DNA]</scope>
    <source>
        <strain evidence="2">cv. Daliak</strain>
    </source>
</reference>
<keyword evidence="2" id="KW-1185">Reference proteome</keyword>
<dbReference type="Proteomes" id="UP000242715">
    <property type="component" value="Unassembled WGS sequence"/>
</dbReference>
<gene>
    <name evidence="1" type="ORF">TSUD_351120</name>
</gene>